<dbReference type="EMBL" id="FMYF01000002">
    <property type="protein sequence ID" value="SDB80433.1"/>
    <property type="molecule type" value="Genomic_DNA"/>
</dbReference>
<dbReference type="RefSeq" id="WP_092606435.1">
    <property type="nucleotide sequence ID" value="NZ_FMYF01000002.1"/>
</dbReference>
<evidence type="ECO:0000313" key="2">
    <source>
        <dbReference type="Proteomes" id="UP000199086"/>
    </source>
</evidence>
<organism evidence="1 2">
    <name type="scientific">Raineyella antarctica</name>
    <dbReference type="NCBI Taxonomy" id="1577474"/>
    <lineage>
        <taxon>Bacteria</taxon>
        <taxon>Bacillati</taxon>
        <taxon>Actinomycetota</taxon>
        <taxon>Actinomycetes</taxon>
        <taxon>Propionibacteriales</taxon>
        <taxon>Propionibacteriaceae</taxon>
        <taxon>Raineyella</taxon>
    </lineage>
</organism>
<name>A0A1G6GF14_9ACTN</name>
<dbReference type="Gene3D" id="2.40.128.480">
    <property type="entry name" value="Rhodococcus equi virulence-associated protein"/>
    <property type="match status" value="1"/>
</dbReference>
<dbReference type="AlphaFoldDB" id="A0A1G6GF14"/>
<sequence>MTNATFTAQQLTAGQQELAQKQAHYIEGLKAEGNPDLLQQVQTAATGTYGASGTLSIQSYLIYSVVRIDLEYTDSKKKVHFEGRAWGVGAGAVESFGGGPFVAPEVLVGDCGFHVQFGAASGGIAQVTCWRDNFGALGQITAAAIGAGATEMGGTGTWTWA</sequence>
<evidence type="ECO:0000313" key="1">
    <source>
        <dbReference type="EMBL" id="SDB80433.1"/>
    </source>
</evidence>
<protein>
    <submittedName>
        <fullName evidence="1">Uncharacterized protein</fullName>
    </submittedName>
</protein>
<accession>A0A1G6GF14</accession>
<proteinExistence type="predicted"/>
<keyword evidence="2" id="KW-1185">Reference proteome</keyword>
<gene>
    <name evidence="1" type="ORF">GA0111570_102223</name>
</gene>
<dbReference type="Proteomes" id="UP000199086">
    <property type="component" value="Unassembled WGS sequence"/>
</dbReference>
<reference evidence="1 2" key="1">
    <citation type="submission" date="2016-06" db="EMBL/GenBank/DDBJ databases">
        <authorList>
            <person name="Olsen C.W."/>
            <person name="Carey S."/>
            <person name="Hinshaw L."/>
            <person name="Karasin A.I."/>
        </authorList>
    </citation>
    <scope>NUCLEOTIDE SEQUENCE [LARGE SCALE GENOMIC DNA]</scope>
    <source>
        <strain evidence="1 2">LZ-22</strain>
    </source>
</reference>
<dbReference type="InterPro" id="IPR038625">
    <property type="entry name" value="R_equi_Vir_sf"/>
</dbReference>